<dbReference type="SUPFAM" id="SSF52058">
    <property type="entry name" value="L domain-like"/>
    <property type="match status" value="1"/>
</dbReference>
<evidence type="ECO:0000256" key="2">
    <source>
        <dbReference type="ARBA" id="ARBA00022737"/>
    </source>
</evidence>
<keyword evidence="1" id="KW-0433">Leucine-rich repeat</keyword>
<protein>
    <recommendedName>
        <fullName evidence="3">Dermonecrotic toxin N-terminal domain-containing protein</fullName>
    </recommendedName>
</protein>
<dbReference type="EMBL" id="CATQJA010002371">
    <property type="protein sequence ID" value="CAJ0570523.1"/>
    <property type="molecule type" value="Genomic_DNA"/>
</dbReference>
<name>A0AA36CKK7_9BILA</name>
<dbReference type="PANTHER" id="PTHR45712">
    <property type="entry name" value="AGAP008170-PA"/>
    <property type="match status" value="1"/>
</dbReference>
<keyword evidence="2" id="KW-0677">Repeat</keyword>
<sequence>MPTAQTPDSGAPVPGVQGRHYELIKAAIPQSLIHATPALRASVRQVKPAIPDCIQSHAALAQSMDKIQDVNDFARPLLAAALTAAGFPLDVDQTCLRLYVPTEDTFGVGSGGFKTKTFSLLQAALNNFEAPETRAGFFDSASGFITAPDANGHFERFNTTLKIEQYQAHLTTFLRPTETVAQNLLRERYITRRKDAFKAAAYLALLKHDIGQDDYALLLRVASGERKIMLGDKQIWYRRPCMMHLHLQGCLIIDPCVYQRYSSWFIAYIPDDPEHPIKRYESFDQFEQELTRRLTAWPTSGTARPAMVEPTEHQQFFARFVARKDLAHYYRRFTEAVQDAPPSSWWKTWLRSEQGKFWVDLLAPKLRPFASLQGDPRHRVRVALEGPNLDINADSIKGAWVDVDLWAEDYDAAIQRLFDDGMTLAVPTAQADAANRSRRLAHYLNIGLFALNLAAMALMYEVLEGAIELSEGDREAGWAHIGDVLENLAMLAAGGAVYHFAVSPFIEALKAVTLPSGEARLWKPDLKAYQSTVSLPSGSTPNALGLHRVQGREVLAVEGKRFALKGESYPGKYRIHHPLRPEAYQPEARHNGSGAWSLEDEQPLTWHGPKLMRRLGHVVDSLDDQQLEAVRRVSDIDESVLRRLHMESEPTPALLLDTLSADMASYAASLMVELPYWPAGRAIEVFEGVGERRVAIKYGDTQTQSRDLIPISHVELMRGKLPERVVAVLSEDQLKAMLGQSLPQEPRLRSQQLQARLGAYAQKHQVRVFRSRYSDRVVPASVEVQVVQRAFTGLPTIVVQELLSDASKAERQALTQHRKISLRLSVKARRLQATQRLAHAYEGLYLEALADADTEALVLNTLETLPGWKDNLRIEVRDGSYGGELRASYGPHNAATLKVLVRVSSGSYQAFNGHGLQLHGVDTLYESLQHALTDAHRKALGLPHVGQGLQLKLKILQHALPRERLREVLHMTPSRIPFFKPPQLLADGRRGYPLSGRGLGAVNWRIETRIRELYPSITTQEIEWLLEANSAVDFAWLTKLEREYSELYNTLQGWLSAPIQGFGEFGSEPHRQQLLSRRKLFTALTDAWRRVGPRDVNPDTGEYYGEAIKLDHIDLSQQLESLPELTANFDHVSRVDLSECGLADSVEGFLGHFHELRSLNLELNRLTRLPQALEHMHGLEVLRLPGNRVVLDLVAVARLKKMTRLLLLDLDGNPLGLSPDISRMGRLWLLYLNNTGLPGWPTGIFAKPRPRGLKLELGGNPITQLPDVAPGSERAQILVRTGLDRSLLPRTYWKNSSCISSPWGSTRTAGFHPGDPGQRGLEVRLEPIAMVGQATGVGCTGGVAGL</sequence>
<dbReference type="InterPro" id="IPR032675">
    <property type="entry name" value="LRR_dom_sf"/>
</dbReference>
<dbReference type="Pfam" id="PF20178">
    <property type="entry name" value="ToxA_N"/>
    <property type="match status" value="1"/>
</dbReference>
<feature type="domain" description="Dermonecrotic toxin N-terminal" evidence="3">
    <location>
        <begin position="65"/>
        <end position="322"/>
    </location>
</feature>
<dbReference type="InterPro" id="IPR050333">
    <property type="entry name" value="SLRP"/>
</dbReference>
<dbReference type="InterPro" id="IPR046673">
    <property type="entry name" value="ToxA_N"/>
</dbReference>
<keyword evidence="5" id="KW-1185">Reference proteome</keyword>
<organism evidence="4 5">
    <name type="scientific">Mesorhabditis spiculigera</name>
    <dbReference type="NCBI Taxonomy" id="96644"/>
    <lineage>
        <taxon>Eukaryota</taxon>
        <taxon>Metazoa</taxon>
        <taxon>Ecdysozoa</taxon>
        <taxon>Nematoda</taxon>
        <taxon>Chromadorea</taxon>
        <taxon>Rhabditida</taxon>
        <taxon>Rhabditina</taxon>
        <taxon>Rhabditomorpha</taxon>
        <taxon>Rhabditoidea</taxon>
        <taxon>Rhabditidae</taxon>
        <taxon>Mesorhabditinae</taxon>
        <taxon>Mesorhabditis</taxon>
    </lineage>
</organism>
<accession>A0AA36CKK7</accession>
<evidence type="ECO:0000313" key="5">
    <source>
        <dbReference type="Proteomes" id="UP001177023"/>
    </source>
</evidence>
<dbReference type="Gene3D" id="3.80.10.10">
    <property type="entry name" value="Ribonuclease Inhibitor"/>
    <property type="match status" value="1"/>
</dbReference>
<dbReference type="GO" id="GO:0005615">
    <property type="term" value="C:extracellular space"/>
    <property type="evidence" value="ECO:0007669"/>
    <property type="project" value="TreeGrafter"/>
</dbReference>
<feature type="non-terminal residue" evidence="4">
    <location>
        <position position="1"/>
    </location>
</feature>
<reference evidence="4" key="1">
    <citation type="submission" date="2023-06" db="EMBL/GenBank/DDBJ databases">
        <authorList>
            <person name="Delattre M."/>
        </authorList>
    </citation>
    <scope>NUCLEOTIDE SEQUENCE</scope>
    <source>
        <strain evidence="4">AF72</strain>
    </source>
</reference>
<evidence type="ECO:0000313" key="4">
    <source>
        <dbReference type="EMBL" id="CAJ0570523.1"/>
    </source>
</evidence>
<evidence type="ECO:0000259" key="3">
    <source>
        <dbReference type="Pfam" id="PF20178"/>
    </source>
</evidence>
<gene>
    <name evidence="4" type="ORF">MSPICULIGERA_LOCUS8960</name>
</gene>
<comment type="caution">
    <text evidence="4">The sequence shown here is derived from an EMBL/GenBank/DDBJ whole genome shotgun (WGS) entry which is preliminary data.</text>
</comment>
<dbReference type="PANTHER" id="PTHR45712:SF22">
    <property type="entry name" value="INSULIN-LIKE GROWTH FACTOR-BINDING PROTEIN COMPLEX ACID LABILE SUBUNIT"/>
    <property type="match status" value="1"/>
</dbReference>
<proteinExistence type="predicted"/>
<dbReference type="Proteomes" id="UP001177023">
    <property type="component" value="Unassembled WGS sequence"/>
</dbReference>
<evidence type="ECO:0000256" key="1">
    <source>
        <dbReference type="ARBA" id="ARBA00022614"/>
    </source>
</evidence>